<evidence type="ECO:0000313" key="2">
    <source>
        <dbReference type="EMBL" id="MBL0703910.1"/>
    </source>
</evidence>
<keyword evidence="1" id="KW-1133">Transmembrane helix</keyword>
<feature type="transmembrane region" description="Helical" evidence="1">
    <location>
        <begin position="110"/>
        <end position="128"/>
    </location>
</feature>
<dbReference type="EMBL" id="JAERRC010000001">
    <property type="protein sequence ID" value="MBL0703910.1"/>
    <property type="molecule type" value="Genomic_DNA"/>
</dbReference>
<organism evidence="2 3">
    <name type="scientific">Sinomonas cellulolyticus</name>
    <dbReference type="NCBI Taxonomy" id="2801916"/>
    <lineage>
        <taxon>Bacteria</taxon>
        <taxon>Bacillati</taxon>
        <taxon>Actinomycetota</taxon>
        <taxon>Actinomycetes</taxon>
        <taxon>Micrococcales</taxon>
        <taxon>Micrococcaceae</taxon>
        <taxon>Sinomonas</taxon>
    </lineage>
</organism>
<sequence length="143" mass="14840">MLATIGVFLAVPGFIALEGQGSTQNIITVLAAQGKTDPGFAYTVSDAVQKLPQSGALVGVFVFGHLIGTSILGMALWRSRAVPAWIAWALAVSQPVHLLSAMTGNHPLDLIGWGLTAVGFAAAGLTLVTMRDDEFDLPPGRTA</sequence>
<name>A0ABS1JXB0_9MICC</name>
<feature type="transmembrane region" description="Helical" evidence="1">
    <location>
        <begin position="84"/>
        <end position="104"/>
    </location>
</feature>
<dbReference type="RefSeq" id="WP_189694849.1">
    <property type="nucleotide sequence ID" value="NZ_BNCM01000014.1"/>
</dbReference>
<accession>A0ABS1JXB0</accession>
<keyword evidence="1" id="KW-0472">Membrane</keyword>
<gene>
    <name evidence="2" type="ORF">JJE72_00130</name>
</gene>
<feature type="transmembrane region" description="Helical" evidence="1">
    <location>
        <begin position="55"/>
        <end position="77"/>
    </location>
</feature>
<dbReference type="Proteomes" id="UP000639051">
    <property type="component" value="Unassembled WGS sequence"/>
</dbReference>
<reference evidence="2 3" key="1">
    <citation type="submission" date="2021-01" db="EMBL/GenBank/DDBJ databases">
        <title>Genome public.</title>
        <authorList>
            <person name="Liu C."/>
            <person name="Sun Q."/>
        </authorList>
    </citation>
    <scope>NUCLEOTIDE SEQUENCE [LARGE SCALE GENOMIC DNA]</scope>
    <source>
        <strain evidence="2 3">JC656</strain>
    </source>
</reference>
<protein>
    <submittedName>
        <fullName evidence="2">DUF4386 family protein</fullName>
    </submittedName>
</protein>
<keyword evidence="1" id="KW-0812">Transmembrane</keyword>
<evidence type="ECO:0000256" key="1">
    <source>
        <dbReference type="SAM" id="Phobius"/>
    </source>
</evidence>
<keyword evidence="3" id="KW-1185">Reference proteome</keyword>
<evidence type="ECO:0000313" key="3">
    <source>
        <dbReference type="Proteomes" id="UP000639051"/>
    </source>
</evidence>
<comment type="caution">
    <text evidence="2">The sequence shown here is derived from an EMBL/GenBank/DDBJ whole genome shotgun (WGS) entry which is preliminary data.</text>
</comment>
<proteinExistence type="predicted"/>